<keyword evidence="3" id="KW-1185">Reference proteome</keyword>
<dbReference type="GeneID" id="92085290"/>
<evidence type="ECO:0000256" key="1">
    <source>
        <dbReference type="SAM" id="MobiDB-lite"/>
    </source>
</evidence>
<dbReference type="RefSeq" id="XP_066722859.1">
    <property type="nucleotide sequence ID" value="XM_066852227.1"/>
</dbReference>
<dbReference type="EMBL" id="JAQQWL010000001">
    <property type="protein sequence ID" value="KAK8091313.1"/>
    <property type="molecule type" value="Genomic_DNA"/>
</dbReference>
<dbReference type="Proteomes" id="UP001480595">
    <property type="component" value="Unassembled WGS sequence"/>
</dbReference>
<proteinExistence type="predicted"/>
<gene>
    <name evidence="2" type="ORF">PG994_000818</name>
</gene>
<evidence type="ECO:0000313" key="2">
    <source>
        <dbReference type="EMBL" id="KAK8091313.1"/>
    </source>
</evidence>
<organism evidence="2 3">
    <name type="scientific">Apiospora phragmitis</name>
    <dbReference type="NCBI Taxonomy" id="2905665"/>
    <lineage>
        <taxon>Eukaryota</taxon>
        <taxon>Fungi</taxon>
        <taxon>Dikarya</taxon>
        <taxon>Ascomycota</taxon>
        <taxon>Pezizomycotina</taxon>
        <taxon>Sordariomycetes</taxon>
        <taxon>Xylariomycetidae</taxon>
        <taxon>Amphisphaeriales</taxon>
        <taxon>Apiosporaceae</taxon>
        <taxon>Apiospora</taxon>
    </lineage>
</organism>
<protein>
    <submittedName>
        <fullName evidence="2">Uncharacterized protein</fullName>
    </submittedName>
</protein>
<reference evidence="2 3" key="1">
    <citation type="submission" date="2023-01" db="EMBL/GenBank/DDBJ databases">
        <title>Analysis of 21 Apiospora genomes using comparative genomics revels a genus with tremendous synthesis potential of carbohydrate active enzymes and secondary metabolites.</title>
        <authorList>
            <person name="Sorensen T."/>
        </authorList>
    </citation>
    <scope>NUCLEOTIDE SEQUENCE [LARGE SCALE GENOMIC DNA]</scope>
    <source>
        <strain evidence="2 3">CBS 135458</strain>
    </source>
</reference>
<feature type="region of interest" description="Disordered" evidence="1">
    <location>
        <begin position="31"/>
        <end position="50"/>
    </location>
</feature>
<name>A0ABR1X7A4_9PEZI</name>
<sequence length="225" mass="22402">MVVASGRPSPAPKVTVVGSYPSPKVIVVAGARSQPGQNSPKASAEDCATPPGAPSMFKVAGGAPPPISPIVNLVGCAPPPIPGGGKTIVVGSGAAVGKVKVKGGVFPSAGPKVKMMGLFPPPYPPRTNAVGDAPPVIGKVMVVGGNEKGSEVIEGCAECDNRPGRARISQGDRCVQVRRESNDHPGPSGGPWLTLGQGGRVRLRVVVPPLPLGNGTPMGGISTLG</sequence>
<comment type="caution">
    <text evidence="2">The sequence shown here is derived from an EMBL/GenBank/DDBJ whole genome shotgun (WGS) entry which is preliminary data.</text>
</comment>
<evidence type="ECO:0000313" key="3">
    <source>
        <dbReference type="Proteomes" id="UP001480595"/>
    </source>
</evidence>
<accession>A0ABR1X7A4</accession>